<protein>
    <submittedName>
        <fullName evidence="3">Molecular chaperone TorD family protein</fullName>
    </submittedName>
</protein>
<evidence type="ECO:0000256" key="1">
    <source>
        <dbReference type="ARBA" id="ARBA00023186"/>
    </source>
</evidence>
<evidence type="ECO:0000313" key="5">
    <source>
        <dbReference type="Proteomes" id="UP000319280"/>
    </source>
</evidence>
<dbReference type="OrthoDB" id="9795302at2"/>
<dbReference type="SUPFAM" id="SSF89155">
    <property type="entry name" value="TorD-like"/>
    <property type="match status" value="1"/>
</dbReference>
<proteinExistence type="predicted"/>
<reference evidence="3 5" key="2">
    <citation type="submission" date="2019-07" db="EMBL/GenBank/DDBJ databases">
        <title>Genomic analysis of Lentibacillus sp. NKC851-2.</title>
        <authorList>
            <person name="Oh Y.J."/>
        </authorList>
    </citation>
    <scope>NUCLEOTIDE SEQUENCE [LARGE SCALE GENOMIC DNA]</scope>
    <source>
        <strain evidence="3 5">NKC851-2</strain>
    </source>
</reference>
<accession>A0A549YJ99</accession>
<keyword evidence="1" id="KW-0143">Chaperone</keyword>
<gene>
    <name evidence="2" type="ORF">FFL34_14615</name>
    <name evidence="3" type="ORF">FH966_09875</name>
</gene>
<dbReference type="PANTHER" id="PTHR34227">
    <property type="entry name" value="CHAPERONE PROTEIN YCDY"/>
    <property type="match status" value="1"/>
</dbReference>
<dbReference type="Gene3D" id="1.10.3480.10">
    <property type="entry name" value="TorD-like"/>
    <property type="match status" value="1"/>
</dbReference>
<evidence type="ECO:0000313" key="3">
    <source>
        <dbReference type="EMBL" id="TRM11966.1"/>
    </source>
</evidence>
<dbReference type="AlphaFoldDB" id="A0A549YJ99"/>
<dbReference type="InterPro" id="IPR050289">
    <property type="entry name" value="TorD/DmsD_chaperones"/>
</dbReference>
<evidence type="ECO:0000313" key="2">
    <source>
        <dbReference type="EMBL" id="TMN23181.1"/>
    </source>
</evidence>
<sequence length="218" mass="25693">MAEHMTEKQDGVLDKDISVFQFRQSMYELLHLLFAQPLLKKDYLEIQQQGNLEPIRSFGEGGELLYKFFTNNNVNNLKDEQQEFYRLFVGPGTLLAPPWESVYRGTDKILHDYPSLEMSQLYDRFGLELIKENIEAEDHLALELEFIIYLIEKGLTDNKFISLFTEGQRLLVLHHFSKWIPDFSRDVVKHTESDLYKGSALLLDEFIRFDSQYLQELD</sequence>
<dbReference type="Pfam" id="PF02613">
    <property type="entry name" value="Nitrate_red_del"/>
    <property type="match status" value="1"/>
</dbReference>
<dbReference type="Proteomes" id="UP000319280">
    <property type="component" value="Unassembled WGS sequence"/>
</dbReference>
<accession>A0A5S3QPR4</accession>
<reference evidence="2 4" key="1">
    <citation type="submission" date="2019-05" db="EMBL/GenBank/DDBJ databases">
        <title>Genomic analysis of Lentibacillus sp. NKC220-2.</title>
        <authorList>
            <person name="Oh Y.J."/>
        </authorList>
    </citation>
    <scope>NUCLEOTIDE SEQUENCE [LARGE SCALE GENOMIC DNA]</scope>
    <source>
        <strain evidence="2 4">NKC220-2</strain>
    </source>
</reference>
<name>A0A549YJ99_9BACI</name>
<organism evidence="3 5">
    <name type="scientific">Lentibacillus cibarius</name>
    <dbReference type="NCBI Taxonomy" id="2583219"/>
    <lineage>
        <taxon>Bacteria</taxon>
        <taxon>Bacillati</taxon>
        <taxon>Bacillota</taxon>
        <taxon>Bacilli</taxon>
        <taxon>Bacillales</taxon>
        <taxon>Bacillaceae</taxon>
        <taxon>Lentibacillus</taxon>
    </lineage>
</organism>
<dbReference type="InterPro" id="IPR036411">
    <property type="entry name" value="TorD-like_sf"/>
</dbReference>
<dbReference type="Proteomes" id="UP000306980">
    <property type="component" value="Unassembled WGS sequence"/>
</dbReference>
<evidence type="ECO:0000313" key="4">
    <source>
        <dbReference type="Proteomes" id="UP000306980"/>
    </source>
</evidence>
<dbReference type="EMBL" id="VCIA01000001">
    <property type="protein sequence ID" value="TMN23181.1"/>
    <property type="molecule type" value="Genomic_DNA"/>
</dbReference>
<dbReference type="EMBL" id="VJMZ01000001">
    <property type="protein sequence ID" value="TRM11966.1"/>
    <property type="molecule type" value="Genomic_DNA"/>
</dbReference>
<dbReference type="RefSeq" id="WP_138604073.1">
    <property type="nucleotide sequence ID" value="NZ_VCIA01000001.1"/>
</dbReference>
<keyword evidence="5" id="KW-1185">Reference proteome</keyword>
<dbReference type="PANTHER" id="PTHR34227:SF1">
    <property type="entry name" value="DIMETHYL SULFOXIDE REDUCTASE CHAPERONE-RELATED"/>
    <property type="match status" value="1"/>
</dbReference>
<comment type="caution">
    <text evidence="3">The sequence shown here is derived from an EMBL/GenBank/DDBJ whole genome shotgun (WGS) entry which is preliminary data.</text>
</comment>
<dbReference type="InterPro" id="IPR020945">
    <property type="entry name" value="DMSO/NO3_reduct_chaperone"/>
</dbReference>